<dbReference type="GO" id="GO:0071949">
    <property type="term" value="F:FAD binding"/>
    <property type="evidence" value="ECO:0007669"/>
    <property type="project" value="TreeGrafter"/>
</dbReference>
<keyword evidence="6 8" id="KW-0560">Oxidoreductase</keyword>
<dbReference type="GO" id="GO:0005829">
    <property type="term" value="C:cytosol"/>
    <property type="evidence" value="ECO:0007669"/>
    <property type="project" value="TreeGrafter"/>
</dbReference>
<dbReference type="InterPro" id="IPR029041">
    <property type="entry name" value="FAD-linked_oxidoreductase-like"/>
</dbReference>
<dbReference type="SUPFAM" id="SSF51730">
    <property type="entry name" value="FAD-linked oxidoreductase"/>
    <property type="match status" value="1"/>
</dbReference>
<comment type="caution">
    <text evidence="9">The sequence shown here is derived from an EMBL/GenBank/DDBJ whole genome shotgun (WGS) entry which is preliminary data.</text>
</comment>
<sequence>MTPPYAGAAARVDPDGAQRIPFSFELFPPRNADVAARMPDIVARLAALRPEFISVTFGAGGSSRSTSLDLLRRIRTTTDITPLAHLTCVGSSYAEATGIIREFLDEGITNFLALRGDPPAGLGEDDEFLGDLRTGAELVQLIHRVRREHVSVTPSLAAGHEEPRWRVGGRPGATVCVAAYPNGHPRSRSIRQDYDALLAKEAAGANLAFTQLFFHADDYLRFVEGARTAGVTMPIVPGLLAVTSTARLRRMAELAGEPIPVGLYRSLERARSVGARREVGIAHATALALDLLDGGAPGIHLYTQNRIDEPTELLARIGAIERGGAGLHADRMPAGTLSRA</sequence>
<keyword evidence="4 8" id="KW-0285">Flavoprotein</keyword>
<evidence type="ECO:0000313" key="9">
    <source>
        <dbReference type="EMBL" id="KAB1657966.1"/>
    </source>
</evidence>
<dbReference type="GO" id="GO:0009086">
    <property type="term" value="P:methionine biosynthetic process"/>
    <property type="evidence" value="ECO:0007669"/>
    <property type="project" value="TreeGrafter"/>
</dbReference>
<dbReference type="OrthoDB" id="9812555at2"/>
<evidence type="ECO:0000256" key="3">
    <source>
        <dbReference type="ARBA" id="ARBA00006743"/>
    </source>
</evidence>
<reference evidence="9 10" key="1">
    <citation type="submission" date="2019-09" db="EMBL/GenBank/DDBJ databases">
        <title>Phylogeny of genus Pseudoclavibacter and closely related genus.</title>
        <authorList>
            <person name="Li Y."/>
        </authorList>
    </citation>
    <scope>NUCLEOTIDE SEQUENCE [LARGE SCALE GENOMIC DNA]</scope>
    <source>
        <strain evidence="9 10">DSM 23821</strain>
    </source>
</reference>
<comment type="catalytic activity">
    <reaction evidence="7">
        <text>(6S)-5-methyl-5,6,7,8-tetrahydrofolate + NAD(+) = (6R)-5,10-methylene-5,6,7,8-tetrahydrofolate + NADH + H(+)</text>
        <dbReference type="Rhea" id="RHEA:19821"/>
        <dbReference type="ChEBI" id="CHEBI:15378"/>
        <dbReference type="ChEBI" id="CHEBI:15636"/>
        <dbReference type="ChEBI" id="CHEBI:18608"/>
        <dbReference type="ChEBI" id="CHEBI:57540"/>
        <dbReference type="ChEBI" id="CHEBI:57945"/>
        <dbReference type="EC" id="1.5.1.54"/>
    </reaction>
    <physiologicalReaction direction="right-to-left" evidence="7">
        <dbReference type="Rhea" id="RHEA:19823"/>
    </physiologicalReaction>
</comment>
<dbReference type="PANTHER" id="PTHR45754">
    <property type="entry name" value="METHYLENETETRAHYDROFOLATE REDUCTASE"/>
    <property type="match status" value="1"/>
</dbReference>
<proteinExistence type="inferred from homology"/>
<dbReference type="Gene3D" id="3.20.20.220">
    <property type="match status" value="1"/>
</dbReference>
<dbReference type="CDD" id="cd00537">
    <property type="entry name" value="MTHFR"/>
    <property type="match status" value="1"/>
</dbReference>
<evidence type="ECO:0000256" key="8">
    <source>
        <dbReference type="RuleBase" id="RU003862"/>
    </source>
</evidence>
<dbReference type="UniPathway" id="UPA00193"/>
<evidence type="ECO:0000256" key="2">
    <source>
        <dbReference type="ARBA" id="ARBA00004777"/>
    </source>
</evidence>
<dbReference type="InterPro" id="IPR003171">
    <property type="entry name" value="Mehydrof_redctse-like"/>
</dbReference>
<name>A0A7J5BUD9_9MICO</name>
<dbReference type="RefSeq" id="WP_158040123.1">
    <property type="nucleotide sequence ID" value="NZ_JACCFV010000001.1"/>
</dbReference>
<keyword evidence="5 8" id="KW-0274">FAD</keyword>
<evidence type="ECO:0000256" key="4">
    <source>
        <dbReference type="ARBA" id="ARBA00022630"/>
    </source>
</evidence>
<protein>
    <recommendedName>
        <fullName evidence="8">Methylenetetrahydrofolate reductase</fullName>
    </recommendedName>
</protein>
<keyword evidence="10" id="KW-1185">Reference proteome</keyword>
<comment type="pathway">
    <text evidence="2 8">One-carbon metabolism; tetrahydrofolate interconversion.</text>
</comment>
<dbReference type="AlphaFoldDB" id="A0A7J5BUD9"/>
<dbReference type="PANTHER" id="PTHR45754:SF3">
    <property type="entry name" value="METHYLENETETRAHYDROFOLATE REDUCTASE (NADPH)"/>
    <property type="match status" value="1"/>
</dbReference>
<dbReference type="EMBL" id="WBJZ01000007">
    <property type="protein sequence ID" value="KAB1657966.1"/>
    <property type="molecule type" value="Genomic_DNA"/>
</dbReference>
<comment type="similarity">
    <text evidence="3 8">Belongs to the methylenetetrahydrofolate reductase family.</text>
</comment>
<evidence type="ECO:0000256" key="5">
    <source>
        <dbReference type="ARBA" id="ARBA00022827"/>
    </source>
</evidence>
<evidence type="ECO:0000256" key="6">
    <source>
        <dbReference type="ARBA" id="ARBA00023002"/>
    </source>
</evidence>
<evidence type="ECO:0000256" key="1">
    <source>
        <dbReference type="ARBA" id="ARBA00001974"/>
    </source>
</evidence>
<dbReference type="GO" id="GO:0035999">
    <property type="term" value="P:tetrahydrofolate interconversion"/>
    <property type="evidence" value="ECO:0007669"/>
    <property type="project" value="UniProtKB-UniPathway"/>
</dbReference>
<evidence type="ECO:0000313" key="10">
    <source>
        <dbReference type="Proteomes" id="UP000467240"/>
    </source>
</evidence>
<dbReference type="GO" id="GO:0106312">
    <property type="term" value="F:methylenetetrahydrofolate reductase (NADH) activity"/>
    <property type="evidence" value="ECO:0007669"/>
    <property type="project" value="UniProtKB-EC"/>
</dbReference>
<dbReference type="Pfam" id="PF02219">
    <property type="entry name" value="MTHFR"/>
    <property type="match status" value="1"/>
</dbReference>
<dbReference type="Proteomes" id="UP000467240">
    <property type="component" value="Unassembled WGS sequence"/>
</dbReference>
<gene>
    <name evidence="9" type="ORF">F8O01_06745</name>
</gene>
<evidence type="ECO:0000256" key="7">
    <source>
        <dbReference type="ARBA" id="ARBA00048628"/>
    </source>
</evidence>
<comment type="cofactor">
    <cofactor evidence="1 8">
        <name>FAD</name>
        <dbReference type="ChEBI" id="CHEBI:57692"/>
    </cofactor>
</comment>
<organism evidence="9 10">
    <name type="scientific">Pseudoclavibacter chungangensis</name>
    <dbReference type="NCBI Taxonomy" id="587635"/>
    <lineage>
        <taxon>Bacteria</taxon>
        <taxon>Bacillati</taxon>
        <taxon>Actinomycetota</taxon>
        <taxon>Actinomycetes</taxon>
        <taxon>Micrococcales</taxon>
        <taxon>Microbacteriaceae</taxon>
        <taxon>Pseudoclavibacter</taxon>
    </lineage>
</organism>
<accession>A0A7J5BUD9</accession>